<keyword evidence="1" id="KW-1133">Transmembrane helix</keyword>
<protein>
    <submittedName>
        <fullName evidence="2">Uncharacterized protein</fullName>
    </submittedName>
</protein>
<gene>
    <name evidence="2" type="ORF">SAMN02910429_00202</name>
</gene>
<evidence type="ECO:0000256" key="1">
    <source>
        <dbReference type="SAM" id="Phobius"/>
    </source>
</evidence>
<dbReference type="RefSeq" id="WP_022749681.1">
    <property type="nucleotide sequence ID" value="NZ_FOGW01000004.1"/>
</dbReference>
<name>A0A1H9PES7_9FIRM</name>
<feature type="transmembrane region" description="Helical" evidence="1">
    <location>
        <begin position="49"/>
        <end position="69"/>
    </location>
</feature>
<keyword evidence="1" id="KW-0812">Transmembrane</keyword>
<reference evidence="3" key="1">
    <citation type="submission" date="2016-10" db="EMBL/GenBank/DDBJ databases">
        <authorList>
            <person name="Varghese N."/>
            <person name="Submissions S."/>
        </authorList>
    </citation>
    <scope>NUCLEOTIDE SEQUENCE [LARGE SCALE GENOMIC DNA]</scope>
    <source>
        <strain evidence="3">S1b</strain>
    </source>
</reference>
<organism evidence="2 3">
    <name type="scientific">Lachnobacterium bovis</name>
    <dbReference type="NCBI Taxonomy" id="140626"/>
    <lineage>
        <taxon>Bacteria</taxon>
        <taxon>Bacillati</taxon>
        <taxon>Bacillota</taxon>
        <taxon>Clostridia</taxon>
        <taxon>Lachnospirales</taxon>
        <taxon>Lachnospiraceae</taxon>
        <taxon>Lachnobacterium</taxon>
    </lineage>
</organism>
<dbReference type="Proteomes" id="UP000182471">
    <property type="component" value="Unassembled WGS sequence"/>
</dbReference>
<dbReference type="AlphaFoldDB" id="A0A1H9PES7"/>
<evidence type="ECO:0000313" key="3">
    <source>
        <dbReference type="Proteomes" id="UP000182471"/>
    </source>
</evidence>
<feature type="transmembrane region" description="Helical" evidence="1">
    <location>
        <begin position="12"/>
        <end position="29"/>
    </location>
</feature>
<proteinExistence type="predicted"/>
<dbReference type="EMBL" id="FOGW01000004">
    <property type="protein sequence ID" value="SER46093.1"/>
    <property type="molecule type" value="Genomic_DNA"/>
</dbReference>
<evidence type="ECO:0000313" key="2">
    <source>
        <dbReference type="EMBL" id="SER46093.1"/>
    </source>
</evidence>
<keyword evidence="3" id="KW-1185">Reference proteome</keyword>
<keyword evidence="1" id="KW-0472">Membrane</keyword>
<accession>A0A1H9PES7</accession>
<sequence length="167" mass="20444">MTKCTKFKGSLLKRVLFFVALSFIFVFTAKHLFLEEIYVKLYGKISEEIVWLCYYLNILIILPIVYVFVHQMNTEIEIDNTFIYVKNERLIRRKKKTKNIPINSSVKFRERIFMIFGLIPIKRYYIEYNNEKIRLSFYTEKEISRIESYLLANELNRQRRFKEMNMF</sequence>